<gene>
    <name evidence="2" type="ORF">BS50DRAFT_187108</name>
</gene>
<sequence length="144" mass="15723">MPLHTPQPDAFHGPSVRAEPSKHFNCTNRPPAPCTMHHARMRIHAASGTPRSAPRPRPRPCYSACPARGSRVVMHETAVCPANWPTVQPTNIDRRSRIFQGPASCSRLFPMAILILAPWPAGVQCAICGTASSLRPIVLLPRLL</sequence>
<protein>
    <submittedName>
        <fullName evidence="2">Uncharacterized protein</fullName>
    </submittedName>
</protein>
<name>A0A2T2P6X2_CORCC</name>
<dbReference type="Proteomes" id="UP000240883">
    <property type="component" value="Unassembled WGS sequence"/>
</dbReference>
<dbReference type="AlphaFoldDB" id="A0A2T2P6X2"/>
<keyword evidence="3" id="KW-1185">Reference proteome</keyword>
<proteinExistence type="predicted"/>
<feature type="region of interest" description="Disordered" evidence="1">
    <location>
        <begin position="1"/>
        <end position="23"/>
    </location>
</feature>
<evidence type="ECO:0000313" key="3">
    <source>
        <dbReference type="Proteomes" id="UP000240883"/>
    </source>
</evidence>
<reference evidence="2 3" key="1">
    <citation type="journal article" date="2018" name="Front. Microbiol.">
        <title>Genome-Wide Analysis of Corynespora cassiicola Leaf Fall Disease Putative Effectors.</title>
        <authorList>
            <person name="Lopez D."/>
            <person name="Ribeiro S."/>
            <person name="Label P."/>
            <person name="Fumanal B."/>
            <person name="Venisse J.S."/>
            <person name="Kohler A."/>
            <person name="de Oliveira R.R."/>
            <person name="Labutti K."/>
            <person name="Lipzen A."/>
            <person name="Lail K."/>
            <person name="Bauer D."/>
            <person name="Ohm R.A."/>
            <person name="Barry K.W."/>
            <person name="Spatafora J."/>
            <person name="Grigoriev I.V."/>
            <person name="Martin F.M."/>
            <person name="Pujade-Renaud V."/>
        </authorList>
    </citation>
    <scope>NUCLEOTIDE SEQUENCE [LARGE SCALE GENOMIC DNA]</scope>
    <source>
        <strain evidence="2 3">Philippines</strain>
    </source>
</reference>
<evidence type="ECO:0000313" key="2">
    <source>
        <dbReference type="EMBL" id="PSN73441.1"/>
    </source>
</evidence>
<evidence type="ECO:0000256" key="1">
    <source>
        <dbReference type="SAM" id="MobiDB-lite"/>
    </source>
</evidence>
<accession>A0A2T2P6X2</accession>
<dbReference type="EMBL" id="KZ678129">
    <property type="protein sequence ID" value="PSN73441.1"/>
    <property type="molecule type" value="Genomic_DNA"/>
</dbReference>
<organism evidence="2 3">
    <name type="scientific">Corynespora cassiicola Philippines</name>
    <dbReference type="NCBI Taxonomy" id="1448308"/>
    <lineage>
        <taxon>Eukaryota</taxon>
        <taxon>Fungi</taxon>
        <taxon>Dikarya</taxon>
        <taxon>Ascomycota</taxon>
        <taxon>Pezizomycotina</taxon>
        <taxon>Dothideomycetes</taxon>
        <taxon>Pleosporomycetidae</taxon>
        <taxon>Pleosporales</taxon>
        <taxon>Corynesporascaceae</taxon>
        <taxon>Corynespora</taxon>
    </lineage>
</organism>